<evidence type="ECO:0000256" key="9">
    <source>
        <dbReference type="ARBA" id="ARBA00022989"/>
    </source>
</evidence>
<evidence type="ECO:0000256" key="4">
    <source>
        <dbReference type="ARBA" id="ARBA00022597"/>
    </source>
</evidence>
<keyword evidence="5" id="KW-0808">Transferase</keyword>
<dbReference type="NCBIfam" id="TIGR00830">
    <property type="entry name" value="PTBA"/>
    <property type="match status" value="1"/>
</dbReference>
<feature type="transmembrane region" description="Helical" evidence="13">
    <location>
        <begin position="429"/>
        <end position="448"/>
    </location>
</feature>
<evidence type="ECO:0000256" key="2">
    <source>
        <dbReference type="ARBA" id="ARBA00022448"/>
    </source>
</evidence>
<dbReference type="InterPro" id="IPR001996">
    <property type="entry name" value="PTS_IIB_1"/>
</dbReference>
<dbReference type="InterPro" id="IPR011055">
    <property type="entry name" value="Dup_hybrid_motif"/>
</dbReference>
<evidence type="ECO:0000313" key="17">
    <source>
        <dbReference type="EMBL" id="PZR04251.1"/>
    </source>
</evidence>
<feature type="transmembrane region" description="Helical" evidence="13">
    <location>
        <begin position="592"/>
        <end position="612"/>
    </location>
</feature>
<evidence type="ECO:0000256" key="12">
    <source>
        <dbReference type="SAM" id="MobiDB-lite"/>
    </source>
</evidence>
<dbReference type="PANTHER" id="PTHR30175">
    <property type="entry name" value="PHOSPHOTRANSFERASE SYSTEM TRANSPORT PROTEIN"/>
    <property type="match status" value="1"/>
</dbReference>
<dbReference type="RefSeq" id="WP_303735126.1">
    <property type="nucleotide sequence ID" value="NZ_CAKZHK010000003.1"/>
</dbReference>
<feature type="region of interest" description="Disordered" evidence="12">
    <location>
        <begin position="175"/>
        <end position="249"/>
    </location>
</feature>
<dbReference type="InterPro" id="IPR036878">
    <property type="entry name" value="Glu_permease_IIB"/>
</dbReference>
<feature type="transmembrane region" description="Helical" evidence="13">
    <location>
        <begin position="695"/>
        <end position="717"/>
    </location>
</feature>
<dbReference type="PROSITE" id="PS51093">
    <property type="entry name" value="PTS_EIIA_TYPE_1"/>
    <property type="match status" value="1"/>
</dbReference>
<feature type="compositionally biased region" description="Low complexity" evidence="12">
    <location>
        <begin position="191"/>
        <end position="209"/>
    </location>
</feature>
<evidence type="ECO:0000256" key="6">
    <source>
        <dbReference type="ARBA" id="ARBA00022683"/>
    </source>
</evidence>
<sequence>MTDTPSERPSEDVTASQTVPHKSATGEDNVVEIVAPVSGRVIPIEDVPDPMFSEKVVGDGLGISKPKSGKILAPVSGKVMMVAKTGHAFALKTENGLEVLVHLGIDTVELKGEPFDMTISRGDQLHAGDKVGIMDVDVIKSAGKDTTVIVAITNTVKKLDDLKVTHKAVTSGDPVAAATLKKPKSAKSAEKSTTSSAQGTSAQGSSASGAAGGTAAGSTPASVPAASGEGADAGQGNTTEGNAAAERPTDLSGYDATAWDVINNIGGKENVSSLTHCITRVRFYLKDESKANDDAVRDTDGVIDVVKAGGQYQVVIGPAVEDVYDAVTKQLGDVETTDAADAEPKERPTTLWGWAKLGFSSLIGVITGSMIPVIGLLAAAGILKGILALLVQAGWVDDSTQAYIIIDAMGDAVFYFLPIFVGFTAARRLGSDPIIVSIVGGVLAYPTLVDMASKPGDKSLLGMSLNAEFFGLPFHMASYSYSIFPMIVAAWLASIVEPWLKKAIPTVLRMIFVPLCEVVIVSLAIMLILGPVVMFVSEGIASTLMWIYHISPTISGLIIGGFYQCLVIFGLHWAVIPIVTDQVSGPGGDSPINAIISATMVAQGGAVLAIFLKTKLLKIKELAGPAAISAFCGITEPAMYGINLKYGRVFIMASIGGAAGGILTGMFHVTMYAFTGSLVGFPSFLPPGVGIGANFWGYLIASVTSLVVSFVLTYFFGFKDSDVENGREVKKVRLGRRDPVQK</sequence>
<dbReference type="Gene3D" id="3.30.1360.60">
    <property type="entry name" value="Glucose permease domain IIB"/>
    <property type="match status" value="1"/>
</dbReference>
<evidence type="ECO:0000259" key="16">
    <source>
        <dbReference type="PROSITE" id="PS51103"/>
    </source>
</evidence>
<evidence type="ECO:0000256" key="8">
    <source>
        <dbReference type="ARBA" id="ARBA00022777"/>
    </source>
</evidence>
<dbReference type="PROSITE" id="PS01035">
    <property type="entry name" value="PTS_EIIB_TYPE_1_CYS"/>
    <property type="match status" value="1"/>
</dbReference>
<feature type="transmembrane region" description="Helical" evidence="13">
    <location>
        <begin position="403"/>
        <end position="423"/>
    </location>
</feature>
<evidence type="ECO:0000256" key="13">
    <source>
        <dbReference type="SAM" id="Phobius"/>
    </source>
</evidence>
<feature type="transmembrane region" description="Helical" evidence="13">
    <location>
        <begin position="469"/>
        <end position="491"/>
    </location>
</feature>
<keyword evidence="2" id="KW-0813">Transport</keyword>
<keyword evidence="10 13" id="KW-0472">Membrane</keyword>
<dbReference type="PROSITE" id="PS51103">
    <property type="entry name" value="PTS_EIIC_TYPE_1"/>
    <property type="match status" value="1"/>
</dbReference>
<dbReference type="Proteomes" id="UP000249432">
    <property type="component" value="Unassembled WGS sequence"/>
</dbReference>
<dbReference type="PROSITE" id="PS51098">
    <property type="entry name" value="PTS_EIIB_TYPE_1"/>
    <property type="match status" value="1"/>
</dbReference>
<dbReference type="PANTHER" id="PTHR30175:SF1">
    <property type="entry name" value="PTS SYSTEM ARBUTIN-, CELLOBIOSE-, AND SALICIN-SPECIFIC EIIBC COMPONENT-RELATED"/>
    <property type="match status" value="1"/>
</dbReference>
<feature type="region of interest" description="Disordered" evidence="12">
    <location>
        <begin position="1"/>
        <end position="27"/>
    </location>
</feature>
<feature type="compositionally biased region" description="Basic and acidic residues" evidence="12">
    <location>
        <begin position="1"/>
        <end position="11"/>
    </location>
</feature>
<feature type="transmembrane region" description="Helical" evidence="13">
    <location>
        <begin position="370"/>
        <end position="391"/>
    </location>
</feature>
<keyword evidence="7 13" id="KW-0812">Transmembrane</keyword>
<feature type="domain" description="PTS EIIA type-1" evidence="14">
    <location>
        <begin position="49"/>
        <end position="154"/>
    </location>
</feature>
<feature type="transmembrane region" description="Helical" evidence="13">
    <location>
        <begin position="649"/>
        <end position="675"/>
    </location>
</feature>
<dbReference type="GO" id="GO:0008982">
    <property type="term" value="F:protein-N(PI)-phosphohistidine-sugar phosphotransferase activity"/>
    <property type="evidence" value="ECO:0007669"/>
    <property type="project" value="InterPro"/>
</dbReference>
<evidence type="ECO:0000256" key="10">
    <source>
        <dbReference type="ARBA" id="ARBA00023136"/>
    </source>
</evidence>
<dbReference type="InterPro" id="IPR050558">
    <property type="entry name" value="PTS_Sugar-Specific_Components"/>
</dbReference>
<name>A0A2W5V2S5_9CORY</name>
<gene>
    <name evidence="17" type="ORF">DI525_07560</name>
</gene>
<dbReference type="PROSITE" id="PS00371">
    <property type="entry name" value="PTS_EIIA_TYPE_1_HIS"/>
    <property type="match status" value="1"/>
</dbReference>
<dbReference type="GO" id="GO:0005886">
    <property type="term" value="C:plasma membrane"/>
    <property type="evidence" value="ECO:0007669"/>
    <property type="project" value="UniProtKB-SubCell"/>
</dbReference>
<dbReference type="Pfam" id="PF02378">
    <property type="entry name" value="PTS_EIIC"/>
    <property type="match status" value="1"/>
</dbReference>
<dbReference type="SUPFAM" id="SSF51261">
    <property type="entry name" value="Duplicated hybrid motif"/>
    <property type="match status" value="1"/>
</dbReference>
<evidence type="ECO:0000256" key="7">
    <source>
        <dbReference type="ARBA" id="ARBA00022692"/>
    </source>
</evidence>
<feature type="active site" description="Phosphocysteine intermediate; for EIIB activity" evidence="11">
    <location>
        <position position="277"/>
    </location>
</feature>
<proteinExistence type="predicted"/>
<dbReference type="Pfam" id="PF00358">
    <property type="entry name" value="PTS_EIIA_1"/>
    <property type="match status" value="1"/>
</dbReference>
<evidence type="ECO:0000259" key="14">
    <source>
        <dbReference type="PROSITE" id="PS51093"/>
    </source>
</evidence>
<evidence type="ECO:0000256" key="1">
    <source>
        <dbReference type="ARBA" id="ARBA00004651"/>
    </source>
</evidence>
<dbReference type="AlphaFoldDB" id="A0A2W5V2S5"/>
<feature type="transmembrane region" description="Helical" evidence="13">
    <location>
        <begin position="557"/>
        <end position="580"/>
    </location>
</feature>
<dbReference type="FunFam" id="2.70.70.10:FF:000001">
    <property type="entry name" value="PTS system glucose-specific IIA component"/>
    <property type="match status" value="1"/>
</dbReference>
<dbReference type="SUPFAM" id="SSF55604">
    <property type="entry name" value="Glucose permease domain IIB"/>
    <property type="match status" value="1"/>
</dbReference>
<dbReference type="Gene3D" id="2.70.70.10">
    <property type="entry name" value="Glucose Permease (Domain IIA)"/>
    <property type="match status" value="1"/>
</dbReference>
<organism evidence="17 18">
    <name type="scientific">Corynebacterium kroppenstedtii</name>
    <dbReference type="NCBI Taxonomy" id="161879"/>
    <lineage>
        <taxon>Bacteria</taxon>
        <taxon>Bacillati</taxon>
        <taxon>Actinomycetota</taxon>
        <taxon>Actinomycetes</taxon>
        <taxon>Mycobacteriales</taxon>
        <taxon>Corynebacteriaceae</taxon>
        <taxon>Corynebacterium</taxon>
    </lineage>
</organism>
<dbReference type="InterPro" id="IPR001127">
    <property type="entry name" value="PTS_EIIA_1_perm"/>
</dbReference>
<dbReference type="Pfam" id="PF00367">
    <property type="entry name" value="PTS_EIIB"/>
    <property type="match status" value="1"/>
</dbReference>
<evidence type="ECO:0000256" key="11">
    <source>
        <dbReference type="PROSITE-ProRule" id="PRU00421"/>
    </source>
</evidence>
<protein>
    <submittedName>
        <fullName evidence="17">PTS beta-glucoside transporter subunit IIABC</fullName>
    </submittedName>
</protein>
<keyword evidence="8" id="KW-0418">Kinase</keyword>
<accession>A0A2W5V2S5</accession>
<comment type="subcellular location">
    <subcellularLocation>
        <location evidence="1">Cell membrane</location>
        <topology evidence="1">Multi-pass membrane protein</topology>
    </subcellularLocation>
</comment>
<comment type="caution">
    <text evidence="17">The sequence shown here is derived from an EMBL/GenBank/DDBJ whole genome shotgun (WGS) entry which is preliminary data.</text>
</comment>
<dbReference type="FunFam" id="3.30.1360.60:FF:000001">
    <property type="entry name" value="PTS system glucose-specific IIBC component PtsG"/>
    <property type="match status" value="1"/>
</dbReference>
<dbReference type="InterPro" id="IPR013013">
    <property type="entry name" value="PTS_EIIC_1"/>
</dbReference>
<dbReference type="GO" id="GO:0016301">
    <property type="term" value="F:kinase activity"/>
    <property type="evidence" value="ECO:0007669"/>
    <property type="project" value="UniProtKB-KW"/>
</dbReference>
<dbReference type="GO" id="GO:0009401">
    <property type="term" value="P:phosphoenolpyruvate-dependent sugar phosphotransferase system"/>
    <property type="evidence" value="ECO:0007669"/>
    <property type="project" value="UniProtKB-KW"/>
</dbReference>
<evidence type="ECO:0000256" key="5">
    <source>
        <dbReference type="ARBA" id="ARBA00022679"/>
    </source>
</evidence>
<dbReference type="CDD" id="cd00212">
    <property type="entry name" value="PTS_IIB_glc"/>
    <property type="match status" value="1"/>
</dbReference>
<dbReference type="InterPro" id="IPR003352">
    <property type="entry name" value="PTS_EIIC"/>
</dbReference>
<dbReference type="GO" id="GO:0015771">
    <property type="term" value="P:trehalose transport"/>
    <property type="evidence" value="ECO:0007669"/>
    <property type="project" value="TreeGrafter"/>
</dbReference>
<feature type="transmembrane region" description="Helical" evidence="13">
    <location>
        <begin position="511"/>
        <end position="536"/>
    </location>
</feature>
<keyword evidence="4" id="KW-0762">Sugar transport</keyword>
<feature type="domain" description="PTS EIIB type-1" evidence="15">
    <location>
        <begin position="255"/>
        <end position="337"/>
    </location>
</feature>
<keyword evidence="3" id="KW-1003">Cell membrane</keyword>
<dbReference type="GO" id="GO:0090589">
    <property type="term" value="F:protein-phosphocysteine-trehalose phosphotransferase system transporter activity"/>
    <property type="evidence" value="ECO:0007669"/>
    <property type="project" value="TreeGrafter"/>
</dbReference>
<keyword evidence="9 13" id="KW-1133">Transmembrane helix</keyword>
<feature type="domain" description="PTS EIIC type-1" evidence="16">
    <location>
        <begin position="364"/>
        <end position="732"/>
    </location>
</feature>
<evidence type="ECO:0000313" key="18">
    <source>
        <dbReference type="Proteomes" id="UP000249432"/>
    </source>
</evidence>
<reference evidence="17 18" key="1">
    <citation type="submission" date="2017-08" db="EMBL/GenBank/DDBJ databases">
        <title>Infants hospitalized years apart are colonized by the same room-sourced microbial strains.</title>
        <authorList>
            <person name="Brooks B."/>
            <person name="Olm M.R."/>
            <person name="Firek B.A."/>
            <person name="Baker R."/>
            <person name="Thomas B.C."/>
            <person name="Morowitz M.J."/>
            <person name="Banfield J.F."/>
        </authorList>
    </citation>
    <scope>NUCLEOTIDE SEQUENCE [LARGE SCALE GENOMIC DNA]</scope>
    <source>
        <strain evidence="17">S2_003_000_R1_3</strain>
    </source>
</reference>
<dbReference type="EMBL" id="QFRA01000019">
    <property type="protein sequence ID" value="PZR04251.1"/>
    <property type="molecule type" value="Genomic_DNA"/>
</dbReference>
<keyword evidence="6" id="KW-0598">Phosphotransferase system</keyword>
<evidence type="ECO:0000256" key="3">
    <source>
        <dbReference type="ARBA" id="ARBA00022475"/>
    </source>
</evidence>
<dbReference type="InterPro" id="IPR018113">
    <property type="entry name" value="PTrfase_EIIB_Cys"/>
</dbReference>
<evidence type="ECO:0000259" key="15">
    <source>
        <dbReference type="PROSITE" id="PS51098"/>
    </source>
</evidence>